<keyword evidence="2" id="KW-1185">Reference proteome</keyword>
<name>H1Z4M1_9EURY</name>
<dbReference type="InParanoid" id="H1Z4M1"/>
<proteinExistence type="predicted"/>
<reference evidence="1 2" key="1">
    <citation type="submission" date="2011-10" db="EMBL/GenBank/DDBJ databases">
        <title>The Improved High-Quality Draft genome of Methanoplanus limicola DSM 2279.</title>
        <authorList>
            <consortium name="US DOE Joint Genome Institute (JGI-PGF)"/>
            <person name="Lucas S."/>
            <person name="Copeland A."/>
            <person name="Lapidus A."/>
            <person name="Glavina del Rio T."/>
            <person name="Dalin E."/>
            <person name="Tice H."/>
            <person name="Bruce D."/>
            <person name="Goodwin L."/>
            <person name="Pitluck S."/>
            <person name="Peters L."/>
            <person name="Mikhailova N."/>
            <person name="Lu M."/>
            <person name="Kyrpides N."/>
            <person name="Mavromatis K."/>
            <person name="Ivanova N."/>
            <person name="Markowitz V."/>
            <person name="Cheng J.-F."/>
            <person name="Hugenholtz P."/>
            <person name="Woyke T."/>
            <person name="Wu D."/>
            <person name="Wirth R."/>
            <person name="Brambilla E.-M."/>
            <person name="Klenk H.-P."/>
            <person name="Eisen J.A."/>
        </authorList>
    </citation>
    <scope>NUCLEOTIDE SEQUENCE [LARGE SCALE GENOMIC DNA]</scope>
    <source>
        <strain evidence="1 2">DSM 2279</strain>
    </source>
</reference>
<accession>H1Z4M1</accession>
<dbReference type="AlphaFoldDB" id="H1Z4M1"/>
<dbReference type="STRING" id="937775.Metlim_2734"/>
<gene>
    <name evidence="1" type="ORF">Metlim_2734</name>
</gene>
<protein>
    <submittedName>
        <fullName evidence="1">Uncharacterized protein</fullName>
    </submittedName>
</protein>
<evidence type="ECO:0000313" key="1">
    <source>
        <dbReference type="EMBL" id="EHQ36769.1"/>
    </source>
</evidence>
<dbReference type="Proteomes" id="UP000005741">
    <property type="component" value="Chromosome"/>
</dbReference>
<organism evidence="1 2">
    <name type="scientific">Methanoplanus limicola DSM 2279</name>
    <dbReference type="NCBI Taxonomy" id="937775"/>
    <lineage>
        <taxon>Archaea</taxon>
        <taxon>Methanobacteriati</taxon>
        <taxon>Methanobacteriota</taxon>
        <taxon>Stenosarchaea group</taxon>
        <taxon>Methanomicrobia</taxon>
        <taxon>Methanomicrobiales</taxon>
        <taxon>Methanomicrobiaceae</taxon>
        <taxon>Methanoplanus</taxon>
    </lineage>
</organism>
<dbReference type="RefSeq" id="WP_004079345.1">
    <property type="nucleotide sequence ID" value="NZ_CM001436.1"/>
</dbReference>
<sequence>MKYTKYISVLIIFAIITTLCCAQTITTVEKHEFNAEEAKQNLKEFLSSIKEMKSYGDLNIIKVDEFNTPSGDYFQFEAEEGSFKVNKNTGTVESLFFYSDESEIRSEDLSKDESLKIAEEFALKHYSNFKNMNMELTNSEKLEGNYDKTRYLFSWYEIQRSASGLKVYMPNYVTIAVEGGEIIGYIGIERDTQISLDPNLSEDTAIEIGTETIGIPTNDIKTAKYDNKLAVSYYEGRQHLTWVINVDNGKDSWGYAWGGQAIIDAQTGEVLMENPYL</sequence>
<evidence type="ECO:0000313" key="2">
    <source>
        <dbReference type="Proteomes" id="UP000005741"/>
    </source>
</evidence>
<dbReference type="HOGENOM" id="CLU_1003304_0_0_2"/>
<dbReference type="EMBL" id="CM001436">
    <property type="protein sequence ID" value="EHQ36769.1"/>
    <property type="molecule type" value="Genomic_DNA"/>
</dbReference>